<accession>A0A1M5I604</accession>
<feature type="domain" description="TonB-dependent receptor plug" evidence="8">
    <location>
        <begin position="128"/>
        <end position="232"/>
    </location>
</feature>
<dbReference type="PANTHER" id="PTHR30069">
    <property type="entry name" value="TONB-DEPENDENT OUTER MEMBRANE RECEPTOR"/>
    <property type="match status" value="1"/>
</dbReference>
<evidence type="ECO:0000259" key="9">
    <source>
        <dbReference type="Pfam" id="PF25183"/>
    </source>
</evidence>
<dbReference type="Proteomes" id="UP000184368">
    <property type="component" value="Unassembled WGS sequence"/>
</dbReference>
<dbReference type="SUPFAM" id="SSF56935">
    <property type="entry name" value="Porins"/>
    <property type="match status" value="1"/>
</dbReference>
<keyword evidence="6" id="KW-0998">Cell outer membrane</keyword>
<keyword evidence="11" id="KW-1185">Reference proteome</keyword>
<keyword evidence="2" id="KW-0813">Transport</keyword>
<feature type="chain" id="PRO_5012499905" evidence="7">
    <location>
        <begin position="22"/>
        <end position="1050"/>
    </location>
</feature>
<dbReference type="InterPro" id="IPR039426">
    <property type="entry name" value="TonB-dep_rcpt-like"/>
</dbReference>
<dbReference type="STRING" id="1302690.BUE76_15810"/>
<dbReference type="Gene3D" id="2.170.130.10">
    <property type="entry name" value="TonB-dependent receptor, plug domain"/>
    <property type="match status" value="1"/>
</dbReference>
<keyword evidence="5" id="KW-0472">Membrane</keyword>
<protein>
    <submittedName>
        <fullName evidence="10">TonB-dependent Receptor Plug Domain</fullName>
    </submittedName>
</protein>
<organism evidence="10 11">
    <name type="scientific">Cnuella takakiae</name>
    <dbReference type="NCBI Taxonomy" id="1302690"/>
    <lineage>
        <taxon>Bacteria</taxon>
        <taxon>Pseudomonadati</taxon>
        <taxon>Bacteroidota</taxon>
        <taxon>Chitinophagia</taxon>
        <taxon>Chitinophagales</taxon>
        <taxon>Chitinophagaceae</taxon>
        <taxon>Cnuella</taxon>
    </lineage>
</organism>
<dbReference type="Gene3D" id="2.60.40.1120">
    <property type="entry name" value="Carboxypeptidase-like, regulatory domain"/>
    <property type="match status" value="1"/>
</dbReference>
<dbReference type="AlphaFoldDB" id="A0A1M5I604"/>
<dbReference type="Pfam" id="PF25183">
    <property type="entry name" value="OMP_b-brl_4"/>
    <property type="match status" value="1"/>
</dbReference>
<keyword evidence="10" id="KW-0675">Receptor</keyword>
<dbReference type="InterPro" id="IPR036942">
    <property type="entry name" value="Beta-barrel_TonB_sf"/>
</dbReference>
<keyword evidence="3" id="KW-1134">Transmembrane beta strand</keyword>
<evidence type="ECO:0000256" key="4">
    <source>
        <dbReference type="ARBA" id="ARBA00022692"/>
    </source>
</evidence>
<reference evidence="10 11" key="1">
    <citation type="submission" date="2016-11" db="EMBL/GenBank/DDBJ databases">
        <authorList>
            <person name="Jaros S."/>
            <person name="Januszkiewicz K."/>
            <person name="Wedrychowicz H."/>
        </authorList>
    </citation>
    <scope>NUCLEOTIDE SEQUENCE [LARGE SCALE GENOMIC DNA]</scope>
    <source>
        <strain evidence="10 11">DSM 26897</strain>
    </source>
</reference>
<keyword evidence="4" id="KW-0812">Transmembrane</keyword>
<gene>
    <name evidence="10" type="ORF">SAMN05444008_12216</name>
</gene>
<dbReference type="GO" id="GO:0009279">
    <property type="term" value="C:cell outer membrane"/>
    <property type="evidence" value="ECO:0007669"/>
    <property type="project" value="UniProtKB-SubCell"/>
</dbReference>
<dbReference type="GO" id="GO:0030246">
    <property type="term" value="F:carbohydrate binding"/>
    <property type="evidence" value="ECO:0007669"/>
    <property type="project" value="InterPro"/>
</dbReference>
<evidence type="ECO:0000256" key="3">
    <source>
        <dbReference type="ARBA" id="ARBA00022452"/>
    </source>
</evidence>
<dbReference type="Pfam" id="PF13620">
    <property type="entry name" value="CarboxypepD_reg"/>
    <property type="match status" value="1"/>
</dbReference>
<keyword evidence="7" id="KW-0732">Signal</keyword>
<evidence type="ECO:0000259" key="8">
    <source>
        <dbReference type="Pfam" id="PF07715"/>
    </source>
</evidence>
<dbReference type="GO" id="GO:0044718">
    <property type="term" value="P:siderophore transmembrane transport"/>
    <property type="evidence" value="ECO:0007669"/>
    <property type="project" value="TreeGrafter"/>
</dbReference>
<feature type="domain" description="TonB-dependent transporter Oar-like beta-barrel" evidence="9">
    <location>
        <begin position="235"/>
        <end position="990"/>
    </location>
</feature>
<dbReference type="EMBL" id="FQUO01000022">
    <property type="protein sequence ID" value="SHG23778.1"/>
    <property type="molecule type" value="Genomic_DNA"/>
</dbReference>
<sequence length="1050" mass="116260">MQRKSTLLLGFFLLAAQILWAQVTTSSISGTVTGPQNDLLVGATITAVHQPTGTTFRTTSLTRGVYSIPNMIPGGPYRVEVSYVGFQNFVQDNITLSLGENSRIDVPLATTAGTLQEVVVTGTSGANRRKTGASTSIGRQQIERLPTLSRSLQDFTRLTPQANGNSFGGANNRFNNITIDGAVNNDVFGLSGSGTPGGQAGTQPISLDAIQEIQVVLAPYDITYGNFTGGGVNAVTRSGTNKVDGSVYYFVRNQNTIGSDPISKVKSATFSDKQYGFRVGGPIIQNKLFFFVNGEQTRRTAPTIFNAGENGALLTTQDAQTLGTFLNNTYKYDPGTAGVFDAQTQSDKLFARLDWNISEKHRLTLRHNFIDAFDDNISRSATLFRFGNNAYRFNNNQNITVMELRSRFSNRVSNNLILGKHRIRDFRSTLGTAFPSVEITVGSGTVQLGSERSSTANELDQDIFEITDNLRITRGKHTITVGTHNEFFQFRNLFINNLNGRWRFRSLQDFYNNNPNQLDATWSNVAGTARPAARFNAAQLAFYAQDEIQFNRQFRLTFGLRADMPVIQDQPGFNRIVDSTFKGQYSTSYIPNKQLLWSPRVGFNYDVMGNREVIVRGGAGIFTGRVPFVWVSNQFSNNGLLLNTYSQTDVTATPANEVNNGLGFNPDVNYVTSLNANNRNFETNLIDREFKFPQVARFNLATDVRLPGGVQATFEAIYSKTLNNIAYSDVNLTAPVGVADPAFNNGADTRIAYAASATARRVNPTITNAILLSNTDRGYSYNLTAQFNRTWKHVFAQVAYNHNNSADVNSGSSSTALSNWEFVQVVGNPNNPQLAISNYALPHRITAVLSTNFEYAKYFRTSFSLFYAGNSGTRFTYLVNGDLNNDGRFGNDLLYVPRNASEINFVDFLNANGTVRFTAAQQAAAFQRFIDEDKYLSTRRGQYTERNASSTPWEHVIDARLAQDFFVGKGKNRHTLQVTFDVFNFTNLLNRDWGRQYAVTNQAYSVLTTVTRGTGAAQVKGYTFNVGQTPWNPTFASRFQGQLGVRYSLN</sequence>
<dbReference type="RefSeq" id="WP_073047815.1">
    <property type="nucleotide sequence ID" value="NZ_FQUO01000022.1"/>
</dbReference>
<name>A0A1M5I604_9BACT</name>
<evidence type="ECO:0000256" key="1">
    <source>
        <dbReference type="ARBA" id="ARBA00004571"/>
    </source>
</evidence>
<evidence type="ECO:0000256" key="6">
    <source>
        <dbReference type="ARBA" id="ARBA00023237"/>
    </source>
</evidence>
<evidence type="ECO:0000256" key="2">
    <source>
        <dbReference type="ARBA" id="ARBA00022448"/>
    </source>
</evidence>
<evidence type="ECO:0000313" key="10">
    <source>
        <dbReference type="EMBL" id="SHG23778.1"/>
    </source>
</evidence>
<evidence type="ECO:0000256" key="5">
    <source>
        <dbReference type="ARBA" id="ARBA00023136"/>
    </source>
</evidence>
<dbReference type="OrthoDB" id="9768147at2"/>
<proteinExistence type="predicted"/>
<dbReference type="GO" id="GO:0015344">
    <property type="term" value="F:siderophore uptake transmembrane transporter activity"/>
    <property type="evidence" value="ECO:0007669"/>
    <property type="project" value="TreeGrafter"/>
</dbReference>
<dbReference type="InterPro" id="IPR057601">
    <property type="entry name" value="Oar-like_b-barrel"/>
</dbReference>
<dbReference type="InterPro" id="IPR037066">
    <property type="entry name" value="Plug_dom_sf"/>
</dbReference>
<evidence type="ECO:0000313" key="11">
    <source>
        <dbReference type="Proteomes" id="UP000184368"/>
    </source>
</evidence>
<dbReference type="Pfam" id="PF07715">
    <property type="entry name" value="Plug"/>
    <property type="match status" value="1"/>
</dbReference>
<dbReference type="InterPro" id="IPR012910">
    <property type="entry name" value="Plug_dom"/>
</dbReference>
<feature type="signal peptide" evidence="7">
    <location>
        <begin position="1"/>
        <end position="21"/>
    </location>
</feature>
<comment type="subcellular location">
    <subcellularLocation>
        <location evidence="1">Cell outer membrane</location>
        <topology evidence="1">Multi-pass membrane protein</topology>
    </subcellularLocation>
</comment>
<dbReference type="Gene3D" id="2.40.170.20">
    <property type="entry name" value="TonB-dependent receptor, beta-barrel domain"/>
    <property type="match status" value="1"/>
</dbReference>
<dbReference type="InterPro" id="IPR013784">
    <property type="entry name" value="Carb-bd-like_fold"/>
</dbReference>
<dbReference type="SUPFAM" id="SSF49452">
    <property type="entry name" value="Starch-binding domain-like"/>
    <property type="match status" value="1"/>
</dbReference>
<evidence type="ECO:0000256" key="7">
    <source>
        <dbReference type="SAM" id="SignalP"/>
    </source>
</evidence>
<dbReference type="PANTHER" id="PTHR30069:SF46">
    <property type="entry name" value="OAR PROTEIN"/>
    <property type="match status" value="1"/>
</dbReference>